<feature type="region of interest" description="Disordered" evidence="2">
    <location>
        <begin position="662"/>
        <end position="694"/>
    </location>
</feature>
<evidence type="ECO:0000256" key="2">
    <source>
        <dbReference type="SAM" id="MobiDB-lite"/>
    </source>
</evidence>
<dbReference type="SUPFAM" id="SSF63763">
    <property type="entry name" value="SAND domain-like"/>
    <property type="match status" value="1"/>
</dbReference>
<dbReference type="Gene3D" id="3.10.390.10">
    <property type="entry name" value="SAND domain-like"/>
    <property type="match status" value="1"/>
</dbReference>
<feature type="compositionally biased region" description="Low complexity" evidence="2">
    <location>
        <begin position="714"/>
        <end position="723"/>
    </location>
</feature>
<dbReference type="OrthoDB" id="3938623at2759"/>
<reference evidence="4" key="2">
    <citation type="journal article" date="2014" name="BMC Genomics">
        <title>A genomic perspective to assessing quality of mass-reared SIT flies used in Mediterranean fruit fly (Ceratitis capitata) eradication in California.</title>
        <authorList>
            <person name="Calla B."/>
            <person name="Hall B."/>
            <person name="Hou S."/>
            <person name="Geib S.M."/>
        </authorList>
    </citation>
    <scope>NUCLEOTIDE SEQUENCE</scope>
</reference>
<feature type="domain" description="c-SKI SMAD4-binding" evidence="3">
    <location>
        <begin position="308"/>
        <end position="400"/>
    </location>
</feature>
<dbReference type="GO" id="GO:0005667">
    <property type="term" value="C:transcription regulator complex"/>
    <property type="evidence" value="ECO:0007669"/>
    <property type="project" value="TreeGrafter"/>
</dbReference>
<dbReference type="InterPro" id="IPR037000">
    <property type="entry name" value="Ski_DNA-bd_sf"/>
</dbReference>
<dbReference type="GO" id="GO:0005737">
    <property type="term" value="C:cytoplasm"/>
    <property type="evidence" value="ECO:0007669"/>
    <property type="project" value="TreeGrafter"/>
</dbReference>
<dbReference type="GO" id="GO:0046332">
    <property type="term" value="F:SMAD binding"/>
    <property type="evidence" value="ECO:0007669"/>
    <property type="project" value="InterPro"/>
</dbReference>
<protein>
    <submittedName>
        <fullName evidence="4">Transforming protein Ski</fullName>
    </submittedName>
</protein>
<dbReference type="InterPro" id="IPR003380">
    <property type="entry name" value="SKI/SNO/DAC"/>
</dbReference>
<proteinExistence type="evidence at transcript level"/>
<evidence type="ECO:0000259" key="3">
    <source>
        <dbReference type="SMART" id="SM01046"/>
    </source>
</evidence>
<dbReference type="InterPro" id="IPR014890">
    <property type="entry name" value="c-SKI_SMAD4-bd_dom"/>
</dbReference>
<dbReference type="GO" id="GO:0005634">
    <property type="term" value="C:nucleus"/>
    <property type="evidence" value="ECO:0007669"/>
    <property type="project" value="TreeGrafter"/>
</dbReference>
<feature type="compositionally biased region" description="Low complexity" evidence="2">
    <location>
        <begin position="151"/>
        <end position="172"/>
    </location>
</feature>
<feature type="region of interest" description="Disordered" evidence="2">
    <location>
        <begin position="86"/>
        <end position="119"/>
    </location>
</feature>
<reference evidence="4" key="1">
    <citation type="submission" date="2013-07" db="EMBL/GenBank/DDBJ databases">
        <authorList>
            <person name="Geib S."/>
        </authorList>
    </citation>
    <scope>NUCLEOTIDE SEQUENCE</scope>
</reference>
<dbReference type="Pfam" id="PF08782">
    <property type="entry name" value="c-SKI_SMAD_bind"/>
    <property type="match status" value="1"/>
</dbReference>
<organism evidence="4">
    <name type="scientific">Ceratitis capitata</name>
    <name type="common">Mediterranean fruit fly</name>
    <name type="synonym">Tephritis capitata</name>
    <dbReference type="NCBI Taxonomy" id="7213"/>
    <lineage>
        <taxon>Eukaryota</taxon>
        <taxon>Metazoa</taxon>
        <taxon>Ecdysozoa</taxon>
        <taxon>Arthropoda</taxon>
        <taxon>Hexapoda</taxon>
        <taxon>Insecta</taxon>
        <taxon>Pterygota</taxon>
        <taxon>Neoptera</taxon>
        <taxon>Endopterygota</taxon>
        <taxon>Diptera</taxon>
        <taxon>Brachycera</taxon>
        <taxon>Muscomorpha</taxon>
        <taxon>Tephritoidea</taxon>
        <taxon>Tephritidae</taxon>
        <taxon>Ceratitis</taxon>
        <taxon>Ceratitis</taxon>
    </lineage>
</organism>
<feature type="compositionally biased region" description="Low complexity" evidence="2">
    <location>
        <begin position="755"/>
        <end position="768"/>
    </location>
</feature>
<dbReference type="InterPro" id="IPR010919">
    <property type="entry name" value="SAND-like_dom_sf"/>
</dbReference>
<dbReference type="FunFam" id="3.10.390.10:FF:000002">
    <property type="entry name" value="Putative ski oncogene"/>
    <property type="match status" value="1"/>
</dbReference>
<dbReference type="CDD" id="cd21079">
    <property type="entry name" value="DHD_Ski_Sno"/>
    <property type="match status" value="1"/>
</dbReference>
<dbReference type="Gene3D" id="3.10.260.20">
    <property type="entry name" value="Ski"/>
    <property type="match status" value="1"/>
</dbReference>
<dbReference type="GO" id="GO:0000978">
    <property type="term" value="F:RNA polymerase II cis-regulatory region sequence-specific DNA binding"/>
    <property type="evidence" value="ECO:0007669"/>
    <property type="project" value="TreeGrafter"/>
</dbReference>
<evidence type="ECO:0000313" key="4">
    <source>
        <dbReference type="EMBL" id="JAC01641.1"/>
    </source>
</evidence>
<dbReference type="PANTHER" id="PTHR10005:SF25">
    <property type="entry name" value="SNO ONCOGENE, ISOFORM B"/>
    <property type="match status" value="1"/>
</dbReference>
<feature type="region of interest" description="Disordered" evidence="2">
    <location>
        <begin position="133"/>
        <end position="176"/>
    </location>
</feature>
<dbReference type="GO" id="GO:0030514">
    <property type="term" value="P:negative regulation of BMP signaling pathway"/>
    <property type="evidence" value="ECO:0007669"/>
    <property type="project" value="TreeGrafter"/>
</dbReference>
<feature type="region of interest" description="Disordered" evidence="2">
    <location>
        <begin position="712"/>
        <end position="743"/>
    </location>
</feature>
<name>W8BJZ3_CERCA</name>
<dbReference type="Pfam" id="PF02437">
    <property type="entry name" value="Ski_Sno_DHD"/>
    <property type="match status" value="1"/>
</dbReference>
<dbReference type="SMART" id="SM01046">
    <property type="entry name" value="c-SKI_SMAD_bind"/>
    <property type="match status" value="1"/>
</dbReference>
<feature type="compositionally biased region" description="Basic and acidic residues" evidence="2">
    <location>
        <begin position="570"/>
        <end position="623"/>
    </location>
</feature>
<feature type="compositionally biased region" description="Low complexity" evidence="2">
    <location>
        <begin position="95"/>
        <end position="113"/>
    </location>
</feature>
<feature type="region of interest" description="Disordered" evidence="2">
    <location>
        <begin position="752"/>
        <end position="771"/>
    </location>
</feature>
<dbReference type="InterPro" id="IPR009061">
    <property type="entry name" value="DNA-bd_dom_put_sf"/>
</dbReference>
<dbReference type="AlphaFoldDB" id="W8BJZ3"/>
<dbReference type="EMBL" id="GAMC01004915">
    <property type="protein sequence ID" value="JAC01641.1"/>
    <property type="molecule type" value="mRNA"/>
</dbReference>
<accession>W8BJZ3</accession>
<dbReference type="GO" id="GO:0000981">
    <property type="term" value="F:DNA-binding transcription factor activity, RNA polymerase II-specific"/>
    <property type="evidence" value="ECO:0007669"/>
    <property type="project" value="TreeGrafter"/>
</dbReference>
<dbReference type="FunFam" id="3.10.260.20:FF:000002">
    <property type="entry name" value="SKI-like oncogene a"/>
    <property type="match status" value="1"/>
</dbReference>
<gene>
    <name evidence="4" type="primary">SKI</name>
</gene>
<feature type="region of interest" description="Disordered" evidence="2">
    <location>
        <begin position="777"/>
        <end position="801"/>
    </location>
</feature>
<comment type="similarity">
    <text evidence="1">Belongs to the SKI family.</text>
</comment>
<feature type="compositionally biased region" description="Polar residues" evidence="2">
    <location>
        <begin position="664"/>
        <end position="680"/>
    </location>
</feature>
<sequence>MTEYVTPNIHTVLKKYQTSAPKSLQGPGHALTAAAGCPTGPNCPLDASAFAGASGSGGSNADLNIAGVRNLCGAHLSLGNLPSNTTTSGNHKLSPHCPHIASSSSACSSSPNSGTGLPPAAALIKKEVLSSPEPHELGDILPPQTLPLPLSMSSQVTQSQSQTASTQSSITTVKIIPPPPPELSQPIFTAPDSGSGVLYETRLEGKTIGCFSLGGEMRLCLPQFLNNVLADFTLDQINRIFDELGIYCSQCTPDQLSEFKTAKILPPDVKASGLITRTDAERLCAALLHRIDRNSYISDEDIPKGAISFKVYHRCFGKCDGICTPDLYSYTKPTCIMCLECKGWFSPQKFVGHVHREVENRTCHWGFDSRNWHDYLHVALDVENREKYQKILDELKEVEIKEALKAQNEMLYMKRKHALHVDDEILAPPQMGHSLPGMALPPHQQASGLSDKQRSDMLAIPAKKSKGFDEAAAYQLDYQHYQSLMYAHCAQQQRVGSMSAFRPWAPKSFLHSPATYNAVAAFSTLPYLSQEPPVLQNPERVVRSTDRERFERTYQPNVALVPRKCVLAKEREKEQRERDRERIEREREREQERKLEHSREREKQELEEQERERKEREMQEHRRQQMLQQQNIHQKQPSSAQTVQEQMSLSSLCPTELKIKQERANTPTDIPQSPPLTNMSGDDEDAPRDHNGSAIPMVSPIAVAMGQQQRKLLNNNNGSNNSSCHSEGLTIQQQQLQEQQSRRLALYNSNSFACSSSSTTPTTPPQQQLLHAHLPPPKQYQQEQRHGHQLSQQQQQQHLMS</sequence>
<feature type="compositionally biased region" description="Polar residues" evidence="2">
    <location>
        <begin position="631"/>
        <end position="648"/>
    </location>
</feature>
<feature type="region of interest" description="Disordered" evidence="2">
    <location>
        <begin position="570"/>
        <end position="648"/>
    </location>
</feature>
<feature type="compositionally biased region" description="Low complexity" evidence="2">
    <location>
        <begin position="789"/>
        <end position="801"/>
    </location>
</feature>
<dbReference type="SUPFAM" id="SSF46955">
    <property type="entry name" value="Putative DNA-binding domain"/>
    <property type="match status" value="1"/>
</dbReference>
<dbReference type="InterPro" id="IPR023216">
    <property type="entry name" value="Tscrpt_reg_SKI_SnoN"/>
</dbReference>
<dbReference type="PANTHER" id="PTHR10005">
    <property type="entry name" value="SKI ONCOGENE-RELATED"/>
    <property type="match status" value="1"/>
</dbReference>
<evidence type="ECO:0000256" key="1">
    <source>
        <dbReference type="ARBA" id="ARBA00009513"/>
    </source>
</evidence>